<accession>K9URT1</accession>
<evidence type="ECO:0008006" key="5">
    <source>
        <dbReference type="Google" id="ProtNLM"/>
    </source>
</evidence>
<keyword evidence="4" id="KW-1185">Reference proteome</keyword>
<reference evidence="3 4" key="1">
    <citation type="submission" date="2012-05" db="EMBL/GenBank/DDBJ databases">
        <title>Noncontiguous Finished plasmid 1 of genome of Chamaesiphon sp. PCC 6605.</title>
        <authorList>
            <consortium name="US DOE Joint Genome Institute"/>
            <person name="Gugger M."/>
            <person name="Coursin T."/>
            <person name="Rippka R."/>
            <person name="Tandeau De Marsac N."/>
            <person name="Huntemann M."/>
            <person name="Wei C.-L."/>
            <person name="Han J."/>
            <person name="Detter J.C."/>
            <person name="Han C."/>
            <person name="Tapia R."/>
            <person name="Chen A."/>
            <person name="Kyrpides N."/>
            <person name="Mavromatis K."/>
            <person name="Markowitz V."/>
            <person name="Szeto E."/>
            <person name="Ivanova N."/>
            <person name="Pagani I."/>
            <person name="Pati A."/>
            <person name="Goodwin L."/>
            <person name="Nordberg H.P."/>
            <person name="Cantor M.N."/>
            <person name="Hua S.X."/>
            <person name="Woyke T."/>
            <person name="Kerfeld C.A."/>
        </authorList>
    </citation>
    <scope>NUCLEOTIDE SEQUENCE [LARGE SCALE GENOMIC DNA]</scope>
    <source>
        <strain evidence="4">ATCC 27169 / PCC 6605</strain>
        <plasmid evidence="4">Plasmid pCHA6605.01</plasmid>
    </source>
</reference>
<dbReference type="PATRIC" id="fig|1173020.3.peg.7280"/>
<feature type="region of interest" description="Disordered" evidence="1">
    <location>
        <begin position="27"/>
        <end position="72"/>
    </location>
</feature>
<dbReference type="AlphaFoldDB" id="K9URT1"/>
<keyword evidence="3" id="KW-0614">Plasmid</keyword>
<evidence type="ECO:0000313" key="4">
    <source>
        <dbReference type="Proteomes" id="UP000010366"/>
    </source>
</evidence>
<evidence type="ECO:0000256" key="1">
    <source>
        <dbReference type="SAM" id="MobiDB-lite"/>
    </source>
</evidence>
<name>K9URT1_CHAP6</name>
<geneLocation type="plasmid" evidence="3 4">
    <name>pCHA6605.01</name>
</geneLocation>
<dbReference type="eggNOG" id="ENOG5032TVN">
    <property type="taxonomic scope" value="Bacteria"/>
</dbReference>
<sequence precursor="true">MRPLTSGIIVLASSGLLLLGACSKEAKTSDSANPNATTPSAETASPVPTTPPATTTATTQSSEGGKSNGGQVVESGKYHLEFVPEKGTSETHLDLYLQKGDNHEAVANAKVTADVQLPDGKLRTIPLSYDASGKHYAAVLKEKVTGQYQVKITATIGSEQADGRFNFVR</sequence>
<keyword evidence="2" id="KW-0732">Signal</keyword>
<evidence type="ECO:0000313" key="3">
    <source>
        <dbReference type="EMBL" id="AFY97176.1"/>
    </source>
</evidence>
<dbReference type="EMBL" id="CP003601">
    <property type="protein sequence ID" value="AFY97176.1"/>
    <property type="molecule type" value="Genomic_DNA"/>
</dbReference>
<organism evidence="3 4">
    <name type="scientific">Chamaesiphon minutus (strain ATCC 27169 / PCC 6605)</name>
    <dbReference type="NCBI Taxonomy" id="1173020"/>
    <lineage>
        <taxon>Bacteria</taxon>
        <taxon>Bacillati</taxon>
        <taxon>Cyanobacteriota</taxon>
        <taxon>Cyanophyceae</taxon>
        <taxon>Gomontiellales</taxon>
        <taxon>Chamaesiphonaceae</taxon>
        <taxon>Chamaesiphon</taxon>
    </lineage>
</organism>
<feature type="signal peptide" evidence="2">
    <location>
        <begin position="1"/>
        <end position="26"/>
    </location>
</feature>
<dbReference type="HOGENOM" id="CLU_140208_0_0_3"/>
<feature type="compositionally biased region" description="Low complexity" evidence="1">
    <location>
        <begin position="32"/>
        <end position="59"/>
    </location>
</feature>
<dbReference type="KEGG" id="cmp:Cha6605_6354"/>
<feature type="chain" id="PRO_5003936550" description="Lipoprotein" evidence="2">
    <location>
        <begin position="27"/>
        <end position="169"/>
    </location>
</feature>
<dbReference type="PROSITE" id="PS51257">
    <property type="entry name" value="PROKAR_LIPOPROTEIN"/>
    <property type="match status" value="1"/>
</dbReference>
<protein>
    <recommendedName>
        <fullName evidence="5">Lipoprotein</fullName>
    </recommendedName>
</protein>
<evidence type="ECO:0000256" key="2">
    <source>
        <dbReference type="SAM" id="SignalP"/>
    </source>
</evidence>
<dbReference type="OrthoDB" id="563554at2"/>
<proteinExistence type="predicted"/>
<dbReference type="Proteomes" id="UP000010366">
    <property type="component" value="Plasmid pCHA6605.01"/>
</dbReference>
<gene>
    <name evidence="3" type="ORF">Cha6605_6354</name>
</gene>
<dbReference type="RefSeq" id="WP_015329060.1">
    <property type="nucleotide sequence ID" value="NC_020053.1"/>
</dbReference>